<gene>
    <name evidence="1" type="ORF">ACFFRN_44060</name>
</gene>
<accession>A0ABV5QFU2</accession>
<dbReference type="RefSeq" id="WP_346118226.1">
    <property type="nucleotide sequence ID" value="NZ_BAAAXC010000005.1"/>
</dbReference>
<name>A0ABV5QFU2_9ACTN</name>
<proteinExistence type="predicted"/>
<reference evidence="1 2" key="1">
    <citation type="submission" date="2024-09" db="EMBL/GenBank/DDBJ databases">
        <authorList>
            <person name="Sun Q."/>
            <person name="Mori K."/>
        </authorList>
    </citation>
    <scope>NUCLEOTIDE SEQUENCE [LARGE SCALE GENOMIC DNA]</scope>
    <source>
        <strain evidence="1 2">JCM 3323</strain>
    </source>
</reference>
<sequence length="58" mass="6300">MKITDTTDRAVSDALGAQDRVLPKVPMPSYGGISSHDRPSVAFSALRIVTTGIDREIW</sequence>
<dbReference type="EMBL" id="JBHMCE010000019">
    <property type="protein sequence ID" value="MFB9533611.1"/>
    <property type="molecule type" value="Genomic_DNA"/>
</dbReference>
<evidence type="ECO:0000313" key="2">
    <source>
        <dbReference type="Proteomes" id="UP001589646"/>
    </source>
</evidence>
<protein>
    <submittedName>
        <fullName evidence="1">Uncharacterized protein</fullName>
    </submittedName>
</protein>
<comment type="caution">
    <text evidence="1">The sequence shown here is derived from an EMBL/GenBank/DDBJ whole genome shotgun (WGS) entry which is preliminary data.</text>
</comment>
<dbReference type="Proteomes" id="UP001589646">
    <property type="component" value="Unassembled WGS sequence"/>
</dbReference>
<evidence type="ECO:0000313" key="1">
    <source>
        <dbReference type="EMBL" id="MFB9533611.1"/>
    </source>
</evidence>
<organism evidence="1 2">
    <name type="scientific">Nonomuraea roseola</name>
    <dbReference type="NCBI Taxonomy" id="46179"/>
    <lineage>
        <taxon>Bacteria</taxon>
        <taxon>Bacillati</taxon>
        <taxon>Actinomycetota</taxon>
        <taxon>Actinomycetes</taxon>
        <taxon>Streptosporangiales</taxon>
        <taxon>Streptosporangiaceae</taxon>
        <taxon>Nonomuraea</taxon>
    </lineage>
</organism>
<keyword evidence="2" id="KW-1185">Reference proteome</keyword>